<evidence type="ECO:0000313" key="2">
    <source>
        <dbReference type="EMBL" id="KAF7822127.1"/>
    </source>
</evidence>
<reference evidence="2" key="1">
    <citation type="submission" date="2020-09" db="EMBL/GenBank/DDBJ databases">
        <title>Genome-Enabled Discovery of Anthraquinone Biosynthesis in Senna tora.</title>
        <authorList>
            <person name="Kang S.-H."/>
            <person name="Pandey R.P."/>
            <person name="Lee C.-M."/>
            <person name="Sim J.-S."/>
            <person name="Jeong J.-T."/>
            <person name="Choi B.-S."/>
            <person name="Jung M."/>
            <person name="Ginzburg D."/>
            <person name="Zhao K."/>
            <person name="Won S.Y."/>
            <person name="Oh T.-J."/>
            <person name="Yu Y."/>
            <person name="Kim N.-H."/>
            <person name="Lee O.R."/>
            <person name="Lee T.-H."/>
            <person name="Bashyal P."/>
            <person name="Kim T.-S."/>
            <person name="Lee W.-H."/>
            <person name="Kawkins C."/>
            <person name="Kim C.-K."/>
            <person name="Kim J.S."/>
            <person name="Ahn B.O."/>
            <person name="Rhee S.Y."/>
            <person name="Sohng J.K."/>
        </authorList>
    </citation>
    <scope>NUCLEOTIDE SEQUENCE</scope>
    <source>
        <tissue evidence="2">Leaf</tissue>
    </source>
</reference>
<comment type="caution">
    <text evidence="2">The sequence shown here is derived from an EMBL/GenBank/DDBJ whole genome shotgun (WGS) entry which is preliminary data.</text>
</comment>
<name>A0A834WGR1_9FABA</name>
<proteinExistence type="predicted"/>
<feature type="region of interest" description="Disordered" evidence="1">
    <location>
        <begin position="15"/>
        <end position="34"/>
    </location>
</feature>
<protein>
    <submittedName>
        <fullName evidence="2">Uncharacterized protein</fullName>
    </submittedName>
</protein>
<dbReference type="EMBL" id="JAAIUW010000008">
    <property type="protein sequence ID" value="KAF7822127.1"/>
    <property type="molecule type" value="Genomic_DNA"/>
</dbReference>
<feature type="compositionally biased region" description="Basic and acidic residues" evidence="1">
    <location>
        <begin position="175"/>
        <end position="204"/>
    </location>
</feature>
<sequence>MIVTHYTPQLRASRRLGRCPTRSGRLGSMNRPRRLLEAAPCRNPSPWSPACPEQQTPSGLAATHGQPGNAAVEPHLCAPPPGWDHGHPRCTPRRKPGAQQLHPPDIEKQIERLGLGILWESRVFDGVVAGSGEQMFQKWRKCVWKWRRRSAAAASSSFSSGDGWKRPSPASVWSAKEKKRENGANKIGLLREKKRENHTSYEAK</sequence>
<dbReference type="Proteomes" id="UP000634136">
    <property type="component" value="Unassembled WGS sequence"/>
</dbReference>
<feature type="region of interest" description="Disordered" evidence="1">
    <location>
        <begin position="39"/>
        <end position="104"/>
    </location>
</feature>
<accession>A0A834WGR1</accession>
<dbReference type="AlphaFoldDB" id="A0A834WGR1"/>
<keyword evidence="3" id="KW-1185">Reference proteome</keyword>
<evidence type="ECO:0000313" key="3">
    <source>
        <dbReference type="Proteomes" id="UP000634136"/>
    </source>
</evidence>
<feature type="region of interest" description="Disordered" evidence="1">
    <location>
        <begin position="155"/>
        <end position="204"/>
    </location>
</feature>
<evidence type="ECO:0000256" key="1">
    <source>
        <dbReference type="SAM" id="MobiDB-lite"/>
    </source>
</evidence>
<gene>
    <name evidence="2" type="ORF">G2W53_027582</name>
</gene>
<organism evidence="2 3">
    <name type="scientific">Senna tora</name>
    <dbReference type="NCBI Taxonomy" id="362788"/>
    <lineage>
        <taxon>Eukaryota</taxon>
        <taxon>Viridiplantae</taxon>
        <taxon>Streptophyta</taxon>
        <taxon>Embryophyta</taxon>
        <taxon>Tracheophyta</taxon>
        <taxon>Spermatophyta</taxon>
        <taxon>Magnoliopsida</taxon>
        <taxon>eudicotyledons</taxon>
        <taxon>Gunneridae</taxon>
        <taxon>Pentapetalae</taxon>
        <taxon>rosids</taxon>
        <taxon>fabids</taxon>
        <taxon>Fabales</taxon>
        <taxon>Fabaceae</taxon>
        <taxon>Caesalpinioideae</taxon>
        <taxon>Cassia clade</taxon>
        <taxon>Senna</taxon>
    </lineage>
</organism>